<evidence type="ECO:0000313" key="5">
    <source>
        <dbReference type="Proteomes" id="UP001161405"/>
    </source>
</evidence>
<reference evidence="4" key="2">
    <citation type="submission" date="2023-01" db="EMBL/GenBank/DDBJ databases">
        <title>Draft genome sequence of Maritalea porphyrae strain NBRC 107169.</title>
        <authorList>
            <person name="Sun Q."/>
            <person name="Mori K."/>
        </authorList>
    </citation>
    <scope>NUCLEOTIDE SEQUENCE</scope>
    <source>
        <strain evidence="4">NBRC 107169</strain>
    </source>
</reference>
<gene>
    <name evidence="4" type="primary">comF</name>
    <name evidence="4" type="ORF">GCM10007879_07380</name>
</gene>
<dbReference type="PANTHER" id="PTHR47505:SF1">
    <property type="entry name" value="DNA UTILIZATION PROTEIN YHGH"/>
    <property type="match status" value="1"/>
</dbReference>
<dbReference type="CDD" id="cd06223">
    <property type="entry name" value="PRTases_typeI"/>
    <property type="match status" value="1"/>
</dbReference>
<dbReference type="InterPro" id="IPR044005">
    <property type="entry name" value="DZR_2"/>
</dbReference>
<evidence type="ECO:0000256" key="1">
    <source>
        <dbReference type="ARBA" id="ARBA00008007"/>
    </source>
</evidence>
<dbReference type="RefSeq" id="WP_284362135.1">
    <property type="nucleotide sequence ID" value="NZ_BSNI01000002.1"/>
</dbReference>
<dbReference type="InterPro" id="IPR029057">
    <property type="entry name" value="PRTase-like"/>
</dbReference>
<feature type="domain" description="Phosphoribosyltransferase" evidence="2">
    <location>
        <begin position="166"/>
        <end position="251"/>
    </location>
</feature>
<keyword evidence="5" id="KW-1185">Reference proteome</keyword>
<dbReference type="Pfam" id="PF18912">
    <property type="entry name" value="DZR_2"/>
    <property type="match status" value="1"/>
</dbReference>
<organism evidence="4 5">
    <name type="scientific">Maritalea porphyrae</name>
    <dbReference type="NCBI Taxonomy" id="880732"/>
    <lineage>
        <taxon>Bacteria</taxon>
        <taxon>Pseudomonadati</taxon>
        <taxon>Pseudomonadota</taxon>
        <taxon>Alphaproteobacteria</taxon>
        <taxon>Hyphomicrobiales</taxon>
        <taxon>Devosiaceae</taxon>
        <taxon>Maritalea</taxon>
    </lineage>
</organism>
<dbReference type="Gene3D" id="3.40.50.2020">
    <property type="match status" value="1"/>
</dbReference>
<evidence type="ECO:0000259" key="3">
    <source>
        <dbReference type="Pfam" id="PF18912"/>
    </source>
</evidence>
<accession>A0ABQ5UMN3</accession>
<dbReference type="InterPro" id="IPR051910">
    <property type="entry name" value="ComF/GntX_DNA_util-trans"/>
</dbReference>
<evidence type="ECO:0000259" key="2">
    <source>
        <dbReference type="Pfam" id="PF00156"/>
    </source>
</evidence>
<comment type="caution">
    <text evidence="4">The sequence shown here is derived from an EMBL/GenBank/DDBJ whole genome shotgun (WGS) entry which is preliminary data.</text>
</comment>
<proteinExistence type="inferred from homology"/>
<sequence length="267" mass="29983">MTATPNKIVAQTKSVLLQAQGRAAHWRTQLLDMLFPPCCLACDMPIIDADGLCPNCWGKLRFISKPYCPVLGVPFAADIGASVLSAQAIANPPPFARSRSAVIYDDLARQLVSQFKYGDRLELAKICARLMVGAGQDYWGEKCVFVPVPLHWRRRLARRYNQSQLLADQLGVQTGFPVYRDWVQRKRPTRQQVGLSSKDREQNVRGAFVVTERFLEQYEGQHIVIVDDVVTTGATVDAIARCFKKRYRDKVNVLSFARVVMDPIGAI</sequence>
<dbReference type="Pfam" id="PF00156">
    <property type="entry name" value="Pribosyltran"/>
    <property type="match status" value="1"/>
</dbReference>
<dbReference type="Proteomes" id="UP001161405">
    <property type="component" value="Unassembled WGS sequence"/>
</dbReference>
<evidence type="ECO:0000313" key="4">
    <source>
        <dbReference type="EMBL" id="GLQ16489.1"/>
    </source>
</evidence>
<dbReference type="InterPro" id="IPR000836">
    <property type="entry name" value="PRTase_dom"/>
</dbReference>
<dbReference type="EMBL" id="BSNI01000002">
    <property type="protein sequence ID" value="GLQ16489.1"/>
    <property type="molecule type" value="Genomic_DNA"/>
</dbReference>
<comment type="similarity">
    <text evidence="1">Belongs to the ComF/GntX family.</text>
</comment>
<name>A0ABQ5UMN3_9HYPH</name>
<dbReference type="PANTHER" id="PTHR47505">
    <property type="entry name" value="DNA UTILIZATION PROTEIN YHGH"/>
    <property type="match status" value="1"/>
</dbReference>
<feature type="domain" description="Double zinc ribbon" evidence="3">
    <location>
        <begin position="30"/>
        <end position="78"/>
    </location>
</feature>
<protein>
    <submittedName>
        <fullName evidence="4">Amidophosphoribosyltransferase</fullName>
    </submittedName>
</protein>
<dbReference type="SUPFAM" id="SSF53271">
    <property type="entry name" value="PRTase-like"/>
    <property type="match status" value="1"/>
</dbReference>
<reference evidence="4" key="1">
    <citation type="journal article" date="2014" name="Int. J. Syst. Evol. Microbiol.">
        <title>Complete genome of a new Firmicutes species belonging to the dominant human colonic microbiota ('Ruminococcus bicirculans') reveals two chromosomes and a selective capacity to utilize plant glucans.</title>
        <authorList>
            <consortium name="NISC Comparative Sequencing Program"/>
            <person name="Wegmann U."/>
            <person name="Louis P."/>
            <person name="Goesmann A."/>
            <person name="Henrissat B."/>
            <person name="Duncan S.H."/>
            <person name="Flint H.J."/>
        </authorList>
    </citation>
    <scope>NUCLEOTIDE SEQUENCE</scope>
    <source>
        <strain evidence="4">NBRC 107169</strain>
    </source>
</reference>